<organism evidence="1 2">
    <name type="scientific">Ancylobacter tetraedralis</name>
    <dbReference type="NCBI Taxonomy" id="217068"/>
    <lineage>
        <taxon>Bacteria</taxon>
        <taxon>Pseudomonadati</taxon>
        <taxon>Pseudomonadota</taxon>
        <taxon>Alphaproteobacteria</taxon>
        <taxon>Hyphomicrobiales</taxon>
        <taxon>Xanthobacteraceae</taxon>
        <taxon>Ancylobacter</taxon>
    </lineage>
</organism>
<comment type="caution">
    <text evidence="1">The sequence shown here is derived from an EMBL/GenBank/DDBJ whole genome shotgun (WGS) entry which is preliminary data.</text>
</comment>
<evidence type="ECO:0000313" key="2">
    <source>
        <dbReference type="Proteomes" id="UP000533469"/>
    </source>
</evidence>
<evidence type="ECO:0000313" key="1">
    <source>
        <dbReference type="EMBL" id="MBB3773728.1"/>
    </source>
</evidence>
<gene>
    <name evidence="1" type="ORF">FHS55_004372</name>
</gene>
<sequence length="50" mass="5591">MLAMDEGPAIAEAFVELNTPLLRGDLMRSTQKLVQEEMADYTPLLARRAI</sequence>
<name>A0A839ZGD5_9HYPH</name>
<dbReference type="EMBL" id="JACICD010000014">
    <property type="protein sequence ID" value="MBB3773728.1"/>
    <property type="molecule type" value="Genomic_DNA"/>
</dbReference>
<dbReference type="Proteomes" id="UP000533469">
    <property type="component" value="Unassembled WGS sequence"/>
</dbReference>
<accession>A0A839ZGD5</accession>
<reference evidence="1 2" key="1">
    <citation type="submission" date="2020-08" db="EMBL/GenBank/DDBJ databases">
        <title>Genomic Encyclopedia of Type Strains, Phase IV (KMG-IV): sequencing the most valuable type-strain genomes for metagenomic binning, comparative biology and taxonomic classification.</title>
        <authorList>
            <person name="Goeker M."/>
        </authorList>
    </citation>
    <scope>NUCLEOTIDE SEQUENCE [LARGE SCALE GENOMIC DNA]</scope>
    <source>
        <strain evidence="1 2">DSM 5895</strain>
    </source>
</reference>
<proteinExistence type="predicted"/>
<keyword evidence="2" id="KW-1185">Reference proteome</keyword>
<dbReference type="RefSeq" id="WP_183191940.1">
    <property type="nucleotide sequence ID" value="NZ_JACICD010000014.1"/>
</dbReference>
<protein>
    <submittedName>
        <fullName evidence="1">Uncharacterized protein</fullName>
    </submittedName>
</protein>
<dbReference type="AlphaFoldDB" id="A0A839ZGD5"/>